<dbReference type="Proteomes" id="UP001221413">
    <property type="component" value="Unassembled WGS sequence"/>
</dbReference>
<evidence type="ECO:0000313" key="2">
    <source>
        <dbReference type="Proteomes" id="UP001221413"/>
    </source>
</evidence>
<reference evidence="1" key="1">
    <citation type="submission" date="2023-01" db="EMBL/GenBank/DDBJ databases">
        <title>The chitinases involved in constricting ring structure development in the nematode-trapping fungus Drechslerella dactyloides.</title>
        <authorList>
            <person name="Wang R."/>
            <person name="Zhang L."/>
            <person name="Tang P."/>
            <person name="Li S."/>
            <person name="Liang L."/>
        </authorList>
    </citation>
    <scope>NUCLEOTIDE SEQUENCE</scope>
    <source>
        <strain evidence="1">YMF1.00031</strain>
    </source>
</reference>
<proteinExistence type="predicted"/>
<dbReference type="EMBL" id="JAQGDS010000010">
    <property type="protein sequence ID" value="KAJ6257758.1"/>
    <property type="molecule type" value="Genomic_DNA"/>
</dbReference>
<name>A0AAD6ISK1_DREDA</name>
<organism evidence="1 2">
    <name type="scientific">Drechslerella dactyloides</name>
    <name type="common">Nematode-trapping fungus</name>
    <name type="synonym">Arthrobotrys dactyloides</name>
    <dbReference type="NCBI Taxonomy" id="74499"/>
    <lineage>
        <taxon>Eukaryota</taxon>
        <taxon>Fungi</taxon>
        <taxon>Dikarya</taxon>
        <taxon>Ascomycota</taxon>
        <taxon>Pezizomycotina</taxon>
        <taxon>Orbiliomycetes</taxon>
        <taxon>Orbiliales</taxon>
        <taxon>Orbiliaceae</taxon>
        <taxon>Drechslerella</taxon>
    </lineage>
</organism>
<evidence type="ECO:0000313" key="1">
    <source>
        <dbReference type="EMBL" id="KAJ6257758.1"/>
    </source>
</evidence>
<gene>
    <name evidence="1" type="ORF">Dda_7547</name>
</gene>
<accession>A0AAD6ISK1</accession>
<keyword evidence="2" id="KW-1185">Reference proteome</keyword>
<protein>
    <submittedName>
        <fullName evidence="1">Uncharacterized protein</fullName>
    </submittedName>
</protein>
<dbReference type="AlphaFoldDB" id="A0AAD6ISK1"/>
<comment type="caution">
    <text evidence="1">The sequence shown here is derived from an EMBL/GenBank/DDBJ whole genome shotgun (WGS) entry which is preliminary data.</text>
</comment>
<sequence>MVSPQLGPSTVVTSHQPTNAEDELHKKLNEAVRQRDFQYKLVFVVTMSFETDDTDAHADSKAFSKAMKEMFNLPDANILEVVFPKDRDADSFWALHILAEIEQVKESCIGRKLLLLHFAGHGALDSSNQLLLQGNSTRFIQELPWDLVKMFLFNPYRVEHKGVLDVACILDCCYSGAFVTPNAPSDKIVEILAAADARSRTTVRKTKHIEATFTQRFIFEMRSMVANEDKAPITFPEILKRLQYRPRQPSKPSPVYSMICGDVPILLPVTSLQLPTVPHASTGPSNPLVIDSWRPQEHSVPLLSLMIQPERWSDGYIN</sequence>